<keyword evidence="1" id="KW-0732">Signal</keyword>
<comment type="caution">
    <text evidence="5">The sequence shown here is derived from an EMBL/GenBank/DDBJ whole genome shotgun (WGS) entry which is preliminary data.</text>
</comment>
<keyword evidence="3" id="KW-0325">Glycoprotein</keyword>
<dbReference type="InterPro" id="IPR000884">
    <property type="entry name" value="TSP1_rpt"/>
</dbReference>
<dbReference type="Pfam" id="PF19028">
    <property type="entry name" value="TSP1_spondin"/>
    <property type="match status" value="6"/>
</dbReference>
<feature type="domain" description="Spondin-like TSP1" evidence="4">
    <location>
        <begin position="1001"/>
        <end position="1053"/>
    </location>
</feature>
<gene>
    <name evidence="5" type="primary">adt-1</name>
    <name evidence="5" type="ORF">SNEC2469_LOCUS26297</name>
</gene>
<feature type="domain" description="Spondin-like TSP1" evidence="4">
    <location>
        <begin position="395"/>
        <end position="448"/>
    </location>
</feature>
<organism evidence="5 6">
    <name type="scientific">Symbiodinium necroappetens</name>
    <dbReference type="NCBI Taxonomy" id="1628268"/>
    <lineage>
        <taxon>Eukaryota</taxon>
        <taxon>Sar</taxon>
        <taxon>Alveolata</taxon>
        <taxon>Dinophyceae</taxon>
        <taxon>Suessiales</taxon>
        <taxon>Symbiodiniaceae</taxon>
        <taxon>Symbiodinium</taxon>
    </lineage>
</organism>
<dbReference type="GO" id="GO:0007155">
    <property type="term" value="P:cell adhesion"/>
    <property type="evidence" value="ECO:0007669"/>
    <property type="project" value="TreeGrafter"/>
</dbReference>
<evidence type="ECO:0000313" key="6">
    <source>
        <dbReference type="Proteomes" id="UP000601435"/>
    </source>
</evidence>
<dbReference type="PANTHER" id="PTHR11311:SF15">
    <property type="entry name" value="SPONDIN-2"/>
    <property type="match status" value="1"/>
</dbReference>
<evidence type="ECO:0000256" key="2">
    <source>
        <dbReference type="ARBA" id="ARBA00023157"/>
    </source>
</evidence>
<dbReference type="SUPFAM" id="SSF82895">
    <property type="entry name" value="TSP-1 type 1 repeat"/>
    <property type="match status" value="18"/>
</dbReference>
<feature type="domain" description="Spondin-like TSP1" evidence="4">
    <location>
        <begin position="1302"/>
        <end position="1354"/>
    </location>
</feature>
<dbReference type="OrthoDB" id="406207at2759"/>
<sequence>MLARSLIPLLSAVNFQALESAAPVRRLAHHSCQGYDEEVGGCEELPACSVCRPQDCVFSPWNSWYDAGGCIGLKFRERSKATSNNECGEPCSGALLESQSFVQDKCVKKVTDCMFGVWSEWTLCHSSADQSVRSRSIVQQPTDTGRPCEGPTKLTRPCGASKQPTACQFSPWREWTTCSSTCGEGRHTRLRRIDQEALHGGEICVGVLLETVPCSLPPCGRSDCRVTEWSSWSDCAEEGQMQRLRRRAVQQMPAGGGLVCPTELVVTAGCPAAPPQNCSLTEWTPWTSCDKTCDGGQSYRERQLNQPSSAKGFCPASVMKESIQCNTAPCYNPKEHDCILGEWDDWTACSAQCGKGQKHRVRRVMRPATSRGKGCEGPMSELFPCEDSQCHQQDCRWSDWDEWSDCSCTCGGGVKKRNRVIAVSPRHGGKLCPPEVKSEISPCNTHLCDRGCVDAVWAPWQEWSKCSASCSMGYRSRSRQIEVEANHCGLPVGGLREQFESCTAAQPCVSDRDCQLTMWASWSKCSCSCFGIRERTRNIKDFASGNGKPCDGLALKVIEACNDDDDDPASQACGEPLPQDCQLSEWSEWSKCSLSCGGGQKERRREVQREPAKGGKACDNSLSVTAPCNTQLCQPVVCLDCQWGAWSDWGDCSRCGGQRFRHRAIMKMPNECGKVCHPRSAREVSACSSHCETTKYCAWSSWTSTSSCNTGCGASAVVRNRVMALVDAPGSEFFFKGLATSSCSATQLNVSACPPSPECQPKCQPRNCEFGSWSEWNQPSCVGLCERHRTVLAMNNECGTPCMGALQETKHCEADCQIAQNCKLSMWSSWSGCEEAGQAGNDVAALQKFRERQVLSKPKNGGVPCEGSLRETTTCKESSEDTDCLLSKWSSWGVCSHSCGRGWKMRSRQVMIPAQGNGQQCTGPLQEIGGCGTDPLDMTKPDKACKCHDCEFESWTEWSGLDGDNQRFRTRKVAVPASGGGTPCDGPLHETETGHEEKVDCQMSSWTSWSVCDRTCGGGQSQRQRQVERFPKNNGATCPQELLQTRGCTLQACDSKDAEISDWTDWSQCSTTCGPANQARKRQVLALRGEGGEGITADLAQTRPCADNLPCEKYDCEWHDWSDWSDCTCTCGGGQRTRDRSVRRMPSHGGEPCQAKDKEEIEPCNMQKCHEDNCIDGEFGAWSNWGMCSASCGGGVSFRHRAIVQDANECGKEPAGKARQTRFCNTDVDCEAPVDCLFASWSQWTPCTRTCDGLQRRNRRVDRFGRGKGKWCVGNLKETRTCNPVVGDAPPAGCSTSPIADCRFSMWGVWSVCSATCDGGMHTRSRTIVSEAANGGQACEGPMTQVRECSRNECVLPPPRDCKLGDWREWGACGKCNGQRFRSRNIIQYAENGGLNCDDADTQEATSCPRQCHEPSYCVWSDWEAWSRCSVRCGTGGKRNRRRWLEITSDKSRALDVLLPVEDLLQKYSRLYSQTQDLQDSHIWELVSAFAAGCVAFVTLLGLVITFSGNSVAAASLSLSSRTVSRRLNLMETHADHVDAEGFSDDGDLEDVGEVGLELPLRVHGAR</sequence>
<accession>A0A813A0M8</accession>
<dbReference type="SMART" id="SM00209">
    <property type="entry name" value="TSP1"/>
    <property type="match status" value="22"/>
</dbReference>
<evidence type="ECO:0000256" key="1">
    <source>
        <dbReference type="ARBA" id="ARBA00022729"/>
    </source>
</evidence>
<keyword evidence="6" id="KW-1185">Reference proteome</keyword>
<feature type="domain" description="Spondin-like TSP1" evidence="4">
    <location>
        <begin position="884"/>
        <end position="932"/>
    </location>
</feature>
<dbReference type="InterPro" id="IPR036383">
    <property type="entry name" value="TSP1_rpt_sf"/>
</dbReference>
<dbReference type="PANTHER" id="PTHR11311">
    <property type="entry name" value="SPONDIN"/>
    <property type="match status" value="1"/>
</dbReference>
<dbReference type="Proteomes" id="UP000601435">
    <property type="component" value="Unassembled WGS sequence"/>
</dbReference>
<reference evidence="5" key="1">
    <citation type="submission" date="2021-02" db="EMBL/GenBank/DDBJ databases">
        <authorList>
            <person name="Dougan E. K."/>
            <person name="Rhodes N."/>
            <person name="Thang M."/>
            <person name="Chan C."/>
        </authorList>
    </citation>
    <scope>NUCLEOTIDE SEQUENCE</scope>
</reference>
<dbReference type="GO" id="GO:0031012">
    <property type="term" value="C:extracellular matrix"/>
    <property type="evidence" value="ECO:0007669"/>
    <property type="project" value="TreeGrafter"/>
</dbReference>
<proteinExistence type="predicted"/>
<dbReference type="InterPro" id="IPR051418">
    <property type="entry name" value="Spondin/Thrombospondin_T1"/>
</dbReference>
<feature type="domain" description="Spondin-like TSP1" evidence="4">
    <location>
        <begin position="581"/>
        <end position="633"/>
    </location>
</feature>
<evidence type="ECO:0000259" key="4">
    <source>
        <dbReference type="Pfam" id="PF19028"/>
    </source>
</evidence>
<dbReference type="Pfam" id="PF00090">
    <property type="entry name" value="TSP_1"/>
    <property type="match status" value="12"/>
</dbReference>
<dbReference type="PROSITE" id="PS50092">
    <property type="entry name" value="TSP1"/>
    <property type="match status" value="20"/>
</dbReference>
<feature type="domain" description="Spondin-like TSP1" evidence="4">
    <location>
        <begin position="167"/>
        <end position="219"/>
    </location>
</feature>
<dbReference type="EMBL" id="CAJNJA010053252">
    <property type="protein sequence ID" value="CAE7849776.1"/>
    <property type="molecule type" value="Genomic_DNA"/>
</dbReference>
<evidence type="ECO:0000256" key="3">
    <source>
        <dbReference type="ARBA" id="ARBA00023180"/>
    </source>
</evidence>
<dbReference type="Gene3D" id="2.20.100.10">
    <property type="entry name" value="Thrombospondin type-1 (TSP1) repeat"/>
    <property type="match status" value="20"/>
</dbReference>
<evidence type="ECO:0000313" key="5">
    <source>
        <dbReference type="EMBL" id="CAE7849776.1"/>
    </source>
</evidence>
<name>A0A813A0M8_9DINO</name>
<protein>
    <submittedName>
        <fullName evidence="5">Adt-1 protein</fullName>
    </submittedName>
</protein>
<keyword evidence="2" id="KW-1015">Disulfide bond</keyword>
<dbReference type="InterPro" id="IPR044004">
    <property type="entry name" value="TSP1_spondin_dom"/>
</dbReference>